<evidence type="ECO:0000256" key="13">
    <source>
        <dbReference type="PIRSR" id="PIRSR602403-1"/>
    </source>
</evidence>
<evidence type="ECO:0008006" key="16">
    <source>
        <dbReference type="Google" id="ProtNLM"/>
    </source>
</evidence>
<comment type="subcellular location">
    <subcellularLocation>
        <location evidence="2">Membrane</location>
    </subcellularLocation>
</comment>
<dbReference type="PRINTS" id="PR00385">
    <property type="entry name" value="P450"/>
</dbReference>
<comment type="similarity">
    <text evidence="4">Belongs to the cytochrome P450 family.</text>
</comment>
<dbReference type="Proteomes" id="UP000027073">
    <property type="component" value="Unassembled WGS sequence"/>
</dbReference>
<name>A0A067NY05_PLEO1</name>
<evidence type="ECO:0000256" key="4">
    <source>
        <dbReference type="ARBA" id="ARBA00010617"/>
    </source>
</evidence>
<comment type="pathway">
    <text evidence="3">Secondary metabolite biosynthesis; terpenoid biosynthesis.</text>
</comment>
<evidence type="ECO:0000256" key="11">
    <source>
        <dbReference type="ARBA" id="ARBA00023033"/>
    </source>
</evidence>
<evidence type="ECO:0000256" key="2">
    <source>
        <dbReference type="ARBA" id="ARBA00004370"/>
    </source>
</evidence>
<dbReference type="STRING" id="1137138.A0A067NY05"/>
<organism evidence="14 15">
    <name type="scientific">Pleurotus ostreatus (strain PC15)</name>
    <name type="common">Oyster mushroom</name>
    <dbReference type="NCBI Taxonomy" id="1137138"/>
    <lineage>
        <taxon>Eukaryota</taxon>
        <taxon>Fungi</taxon>
        <taxon>Dikarya</taxon>
        <taxon>Basidiomycota</taxon>
        <taxon>Agaricomycotina</taxon>
        <taxon>Agaricomycetes</taxon>
        <taxon>Agaricomycetidae</taxon>
        <taxon>Agaricales</taxon>
        <taxon>Pleurotineae</taxon>
        <taxon>Pleurotaceae</taxon>
        <taxon>Pleurotus</taxon>
    </lineage>
</organism>
<evidence type="ECO:0000256" key="12">
    <source>
        <dbReference type="ARBA" id="ARBA00023136"/>
    </source>
</evidence>
<dbReference type="InterPro" id="IPR002403">
    <property type="entry name" value="Cyt_P450_E_grp-IV"/>
</dbReference>
<reference evidence="15" key="1">
    <citation type="journal article" date="2014" name="Proc. Natl. Acad. Sci. U.S.A.">
        <title>Extensive sampling of basidiomycete genomes demonstrates inadequacy of the white-rot/brown-rot paradigm for wood decay fungi.</title>
        <authorList>
            <person name="Riley R."/>
            <person name="Salamov A.A."/>
            <person name="Brown D.W."/>
            <person name="Nagy L.G."/>
            <person name="Floudas D."/>
            <person name="Held B.W."/>
            <person name="Levasseur A."/>
            <person name="Lombard V."/>
            <person name="Morin E."/>
            <person name="Otillar R."/>
            <person name="Lindquist E.A."/>
            <person name="Sun H."/>
            <person name="LaButti K.M."/>
            <person name="Schmutz J."/>
            <person name="Jabbour D."/>
            <person name="Luo H."/>
            <person name="Baker S.E."/>
            <person name="Pisabarro A.G."/>
            <person name="Walton J.D."/>
            <person name="Blanchette R.A."/>
            <person name="Henrissat B."/>
            <person name="Martin F."/>
            <person name="Cullen D."/>
            <person name="Hibbett D.S."/>
            <person name="Grigoriev I.V."/>
        </authorList>
    </citation>
    <scope>NUCLEOTIDE SEQUENCE [LARGE SCALE GENOMIC DNA]</scope>
    <source>
        <strain evidence="15">PC15</strain>
    </source>
</reference>
<dbReference type="PANTHER" id="PTHR24305">
    <property type="entry name" value="CYTOCHROME P450"/>
    <property type="match status" value="1"/>
</dbReference>
<evidence type="ECO:0000256" key="7">
    <source>
        <dbReference type="ARBA" id="ARBA00022723"/>
    </source>
</evidence>
<feature type="binding site" description="axial binding residue" evidence="13">
    <location>
        <position position="473"/>
    </location>
    <ligand>
        <name>heme</name>
        <dbReference type="ChEBI" id="CHEBI:30413"/>
    </ligand>
    <ligandPart>
        <name>Fe</name>
        <dbReference type="ChEBI" id="CHEBI:18248"/>
    </ligandPart>
</feature>
<evidence type="ECO:0000256" key="8">
    <source>
        <dbReference type="ARBA" id="ARBA00022989"/>
    </source>
</evidence>
<evidence type="ECO:0000313" key="15">
    <source>
        <dbReference type="Proteomes" id="UP000027073"/>
    </source>
</evidence>
<protein>
    <recommendedName>
        <fullName evidence="16">Cytochrome P450</fullName>
    </recommendedName>
</protein>
<keyword evidence="7 13" id="KW-0479">Metal-binding</keyword>
<dbReference type="InParanoid" id="A0A067NY05"/>
<keyword evidence="12" id="KW-0472">Membrane</keyword>
<dbReference type="GO" id="GO:0016020">
    <property type="term" value="C:membrane"/>
    <property type="evidence" value="ECO:0007669"/>
    <property type="project" value="UniProtKB-SubCell"/>
</dbReference>
<dbReference type="HOGENOM" id="CLU_001570_5_11_1"/>
<dbReference type="PRINTS" id="PR00465">
    <property type="entry name" value="EP450IV"/>
</dbReference>
<evidence type="ECO:0000256" key="6">
    <source>
        <dbReference type="ARBA" id="ARBA00022692"/>
    </source>
</evidence>
<evidence type="ECO:0000256" key="5">
    <source>
        <dbReference type="ARBA" id="ARBA00022617"/>
    </source>
</evidence>
<dbReference type="EMBL" id="KL198004">
    <property type="protein sequence ID" value="KDQ32789.1"/>
    <property type="molecule type" value="Genomic_DNA"/>
</dbReference>
<dbReference type="GO" id="GO:0005506">
    <property type="term" value="F:iron ion binding"/>
    <property type="evidence" value="ECO:0007669"/>
    <property type="project" value="InterPro"/>
</dbReference>
<dbReference type="GO" id="GO:0004497">
    <property type="term" value="F:monooxygenase activity"/>
    <property type="evidence" value="ECO:0007669"/>
    <property type="project" value="UniProtKB-KW"/>
</dbReference>
<keyword evidence="11" id="KW-0503">Monooxygenase</keyword>
<dbReference type="SUPFAM" id="SSF48264">
    <property type="entry name" value="Cytochrome P450"/>
    <property type="match status" value="1"/>
</dbReference>
<dbReference type="Gene3D" id="1.10.630.10">
    <property type="entry name" value="Cytochrome P450"/>
    <property type="match status" value="1"/>
</dbReference>
<keyword evidence="5 13" id="KW-0349">Heme</keyword>
<keyword evidence="8" id="KW-1133">Transmembrane helix</keyword>
<dbReference type="InterPro" id="IPR036396">
    <property type="entry name" value="Cyt_P450_sf"/>
</dbReference>
<comment type="cofactor">
    <cofactor evidence="1 13">
        <name>heme</name>
        <dbReference type="ChEBI" id="CHEBI:30413"/>
    </cofactor>
</comment>
<dbReference type="AlphaFoldDB" id="A0A067NY05"/>
<evidence type="ECO:0000313" key="14">
    <source>
        <dbReference type="EMBL" id="KDQ32789.1"/>
    </source>
</evidence>
<dbReference type="GO" id="GO:0016705">
    <property type="term" value="F:oxidoreductase activity, acting on paired donors, with incorporation or reduction of molecular oxygen"/>
    <property type="evidence" value="ECO:0007669"/>
    <property type="project" value="InterPro"/>
</dbReference>
<dbReference type="CDD" id="cd11069">
    <property type="entry name" value="CYP_FUM15-like"/>
    <property type="match status" value="1"/>
</dbReference>
<evidence type="ECO:0000256" key="10">
    <source>
        <dbReference type="ARBA" id="ARBA00023004"/>
    </source>
</evidence>
<dbReference type="OrthoDB" id="1470350at2759"/>
<keyword evidence="10 13" id="KW-0408">Iron</keyword>
<dbReference type="InterPro" id="IPR001128">
    <property type="entry name" value="Cyt_P450"/>
</dbReference>
<dbReference type="Pfam" id="PF00067">
    <property type="entry name" value="p450"/>
    <property type="match status" value="1"/>
</dbReference>
<dbReference type="InterPro" id="IPR050121">
    <property type="entry name" value="Cytochrome_P450_monoxygenase"/>
</dbReference>
<sequence>MNYLLLGAGFSFVALLRVIYRRYTRISVRHVPGPPPASLLLGHMREFHQRPVGEADFEWQERYGDVVRFNAAFGEDRLLVMDPKALQYIYQTSGYNFPKPGASNELTRIVTGNGILVAELDAHKRHRKVLLPGFGGPESRAFWPIFYNYATQLSSKWKDLISASSNQEVVVDIPRWTSRAMLDAIGEAAFDYQFGALTDAETPLSKAYFGLLSETFGSLPDAAIFTQNLWAYLPSQCLRLISKYTPGMTLKHAQYTEKISLDVAKKLVETKTQELLQGEGNRDIMSLLVKANNSEKDNAKLNEDELFAQMRTIMLAGHDTTANTVSWTLLELAQHPEMQQRLRQEIWDKQLALGREFEYRDLETMPYLQAVVKESLRYHPVAPMTQREAGRDDVLPLSKPITLTTGEVVHELPIPKGQKLALSIAGYNRNKDVFGEDAHVFNPDRWLSNSPKNTVNVGVYSNLLTFAGGLRACIGFRFALTEFQAFLVELVGTYEFSMTKEARSVRREPCGVMAPFIEGQSGKEAHLPLRIRLAPKGAE</sequence>
<evidence type="ECO:0000256" key="9">
    <source>
        <dbReference type="ARBA" id="ARBA00023002"/>
    </source>
</evidence>
<accession>A0A067NY05</accession>
<dbReference type="GO" id="GO:0020037">
    <property type="term" value="F:heme binding"/>
    <property type="evidence" value="ECO:0007669"/>
    <property type="project" value="InterPro"/>
</dbReference>
<evidence type="ECO:0000256" key="1">
    <source>
        <dbReference type="ARBA" id="ARBA00001971"/>
    </source>
</evidence>
<dbReference type="PANTHER" id="PTHR24305:SF166">
    <property type="entry name" value="CYTOCHROME P450 12A4, MITOCHONDRIAL-RELATED"/>
    <property type="match status" value="1"/>
</dbReference>
<dbReference type="VEuPathDB" id="FungiDB:PLEOSDRAFT_1032753"/>
<evidence type="ECO:0000256" key="3">
    <source>
        <dbReference type="ARBA" id="ARBA00004721"/>
    </source>
</evidence>
<keyword evidence="9" id="KW-0560">Oxidoreductase</keyword>
<keyword evidence="6" id="KW-0812">Transmembrane</keyword>
<gene>
    <name evidence="14" type="ORF">PLEOSDRAFT_1032753</name>
</gene>
<proteinExistence type="inferred from homology"/>